<protein>
    <submittedName>
        <fullName evidence="4">Competence protein ComEA helix-hairpin-helix repeat protein</fullName>
    </submittedName>
</protein>
<keyword evidence="2" id="KW-0472">Membrane</keyword>
<evidence type="ECO:0000259" key="3">
    <source>
        <dbReference type="SMART" id="SM00278"/>
    </source>
</evidence>
<dbReference type="SMART" id="SM00278">
    <property type="entry name" value="HhH1"/>
    <property type="match status" value="2"/>
</dbReference>
<gene>
    <name evidence="4" type="ORF">Q605_AUC00628G0001</name>
</gene>
<feature type="domain" description="Helix-hairpin-helix DNA-binding motif class 1" evidence="3">
    <location>
        <begin position="278"/>
        <end position="297"/>
    </location>
</feature>
<feature type="non-terminal residue" evidence="4">
    <location>
        <position position="1"/>
    </location>
</feature>
<keyword evidence="2" id="KW-1133">Transmembrane helix</keyword>
<keyword evidence="2" id="KW-0812">Transmembrane</keyword>
<evidence type="ECO:0000313" key="5">
    <source>
        <dbReference type="Proteomes" id="UP000018852"/>
    </source>
</evidence>
<feature type="domain" description="Helix-hairpin-helix DNA-binding motif class 1" evidence="3">
    <location>
        <begin position="248"/>
        <end position="267"/>
    </location>
</feature>
<feature type="region of interest" description="Disordered" evidence="1">
    <location>
        <begin position="189"/>
        <end position="234"/>
    </location>
</feature>
<dbReference type="PATRIC" id="fig|1403939.3.peg.824"/>
<feature type="region of interest" description="Disordered" evidence="1">
    <location>
        <begin position="1"/>
        <end position="46"/>
    </location>
</feature>
<sequence length="300" mass="30372">ASPGSTGRPRDRPGSVRPQARSGRDRTSPTVGAMSGRRAKGPAPRASLEELVRLACRTEDEASQIRPRRAALLPRVALALGVCLIALALVLAARTMLTAPTGQEAPPGRRAQSPVPTSSLPPGDQDLVPVDPASPDSGPAQVVVHVAGAVAVPGVVVLRPGARVADAIDAAGGPAADADTDQLNLARPLADGEQVRVPRAGEDTSTWAQQPAGSGSGQATAGQTDGQPAHSQGAQAGGLINLNTADAAALEDLPGIGPALAERIVSHRESHGPFATVEDLLDVPGIGQAKLEALRDRATV</sequence>
<feature type="compositionally biased region" description="Polar residues" evidence="1">
    <location>
        <begin position="225"/>
        <end position="234"/>
    </location>
</feature>
<dbReference type="EMBL" id="AZLV01000628">
    <property type="protein sequence ID" value="ETJ04677.1"/>
    <property type="molecule type" value="Genomic_DNA"/>
</dbReference>
<dbReference type="Pfam" id="PF12836">
    <property type="entry name" value="HHH_3"/>
    <property type="match status" value="1"/>
</dbReference>
<dbReference type="GO" id="GO:0015627">
    <property type="term" value="C:type II protein secretion system complex"/>
    <property type="evidence" value="ECO:0007669"/>
    <property type="project" value="TreeGrafter"/>
</dbReference>
<dbReference type="PANTHER" id="PTHR21180:SF32">
    <property type="entry name" value="ENDONUCLEASE_EXONUCLEASE_PHOSPHATASE FAMILY DOMAIN-CONTAINING PROTEIN 1"/>
    <property type="match status" value="1"/>
</dbReference>
<dbReference type="Gene3D" id="1.10.150.320">
    <property type="entry name" value="Photosystem II 12 kDa extrinsic protein"/>
    <property type="match status" value="1"/>
</dbReference>
<dbReference type="InterPro" id="IPR051675">
    <property type="entry name" value="Endo/Exo/Phosphatase_dom_1"/>
</dbReference>
<proteinExistence type="predicted"/>
<feature type="transmembrane region" description="Helical" evidence="2">
    <location>
        <begin position="76"/>
        <end position="97"/>
    </location>
</feature>
<dbReference type="InterPro" id="IPR004509">
    <property type="entry name" value="Competence_ComEA_HhH"/>
</dbReference>
<dbReference type="PANTHER" id="PTHR21180">
    <property type="entry name" value="ENDONUCLEASE/EXONUCLEASE/PHOSPHATASE FAMILY DOMAIN-CONTAINING PROTEIN 1"/>
    <property type="match status" value="1"/>
</dbReference>
<dbReference type="InterPro" id="IPR003583">
    <property type="entry name" value="Hlx-hairpin-Hlx_DNA-bd_motif"/>
</dbReference>
<dbReference type="GO" id="GO:0006281">
    <property type="term" value="P:DNA repair"/>
    <property type="evidence" value="ECO:0007669"/>
    <property type="project" value="InterPro"/>
</dbReference>
<evidence type="ECO:0000256" key="1">
    <source>
        <dbReference type="SAM" id="MobiDB-lite"/>
    </source>
</evidence>
<accession>W1VFE6</accession>
<reference evidence="4 5" key="1">
    <citation type="submission" date="2013-12" db="EMBL/GenBank/DDBJ databases">
        <title>A Varibaculum cambriense genome reconstructed from a premature infant gut community with otherwise low bacterial novelty that shifts toward anaerobic metabolism during the third week of life.</title>
        <authorList>
            <person name="Brown C.T."/>
            <person name="Sharon I."/>
            <person name="Thomas B.C."/>
            <person name="Castelle C.J."/>
            <person name="Morowitz M.J."/>
            <person name="Banfield J.F."/>
        </authorList>
    </citation>
    <scope>NUCLEOTIDE SEQUENCE [LARGE SCALE GENOMIC DNA]</scope>
    <source>
        <strain evidence="5">DORA_12</strain>
    </source>
</reference>
<organism evidence="4 5">
    <name type="scientific">Actinomyces urogenitalis DORA_12</name>
    <dbReference type="NCBI Taxonomy" id="1403939"/>
    <lineage>
        <taxon>Bacteria</taxon>
        <taxon>Bacillati</taxon>
        <taxon>Actinomycetota</taxon>
        <taxon>Actinomycetes</taxon>
        <taxon>Actinomycetales</taxon>
        <taxon>Actinomycetaceae</taxon>
        <taxon>Actinomyces</taxon>
    </lineage>
</organism>
<feature type="region of interest" description="Disordered" evidence="1">
    <location>
        <begin position="100"/>
        <end position="139"/>
    </location>
</feature>
<feature type="compositionally biased region" description="Basic and acidic residues" evidence="1">
    <location>
        <begin position="193"/>
        <end position="202"/>
    </location>
</feature>
<feature type="compositionally biased region" description="Low complexity" evidence="1">
    <location>
        <begin position="208"/>
        <end position="224"/>
    </location>
</feature>
<evidence type="ECO:0000313" key="4">
    <source>
        <dbReference type="EMBL" id="ETJ04677.1"/>
    </source>
</evidence>
<dbReference type="InterPro" id="IPR010994">
    <property type="entry name" value="RuvA_2-like"/>
</dbReference>
<dbReference type="Gene3D" id="3.10.560.10">
    <property type="entry name" value="Outer membrane lipoprotein wza domain like"/>
    <property type="match status" value="1"/>
</dbReference>
<name>W1VFE6_9ACTO</name>
<evidence type="ECO:0000256" key="2">
    <source>
        <dbReference type="SAM" id="Phobius"/>
    </source>
</evidence>
<dbReference type="SUPFAM" id="SSF47781">
    <property type="entry name" value="RuvA domain 2-like"/>
    <property type="match status" value="1"/>
</dbReference>
<dbReference type="NCBIfam" id="TIGR00426">
    <property type="entry name" value="competence protein ComEA helix-hairpin-helix repeat region"/>
    <property type="match status" value="1"/>
</dbReference>
<dbReference type="InterPro" id="IPR019554">
    <property type="entry name" value="Soluble_ligand-bd"/>
</dbReference>
<dbReference type="AlphaFoldDB" id="W1VFE6"/>
<dbReference type="Pfam" id="PF10531">
    <property type="entry name" value="SLBB"/>
    <property type="match status" value="1"/>
</dbReference>
<dbReference type="GO" id="GO:0015628">
    <property type="term" value="P:protein secretion by the type II secretion system"/>
    <property type="evidence" value="ECO:0007669"/>
    <property type="project" value="TreeGrafter"/>
</dbReference>
<comment type="caution">
    <text evidence="4">The sequence shown here is derived from an EMBL/GenBank/DDBJ whole genome shotgun (WGS) entry which is preliminary data.</text>
</comment>
<dbReference type="GO" id="GO:0003677">
    <property type="term" value="F:DNA binding"/>
    <property type="evidence" value="ECO:0007669"/>
    <property type="project" value="InterPro"/>
</dbReference>
<dbReference type="Proteomes" id="UP000018852">
    <property type="component" value="Unassembled WGS sequence"/>
</dbReference>